<accession>A0A409XI94</accession>
<sequence>MPSYTKAAALILFASYHLAIAAPVPDDSNQVGNAYTGTGGNASGGDVLDSSAPKGLLDEGLIKLFSGNGGNGRHANSGASSAVIPSTLQVGGNNTTDGSTSSGSTANSVDNTYSGSGGIAKGGDTVASGGLLELFSGTLNQSLTLQGRDLLDFQLQTMEDPAVMQAVDLLEIQVLLLKNWGLQESRG</sequence>
<comment type="caution">
    <text evidence="3">The sequence shown here is derived from an EMBL/GenBank/DDBJ whole genome shotgun (WGS) entry which is preliminary data.</text>
</comment>
<dbReference type="EMBL" id="NHYD01001635">
    <property type="protein sequence ID" value="PPQ90469.1"/>
    <property type="molecule type" value="Genomic_DNA"/>
</dbReference>
<keyword evidence="2" id="KW-0732">Signal</keyword>
<feature type="compositionally biased region" description="Low complexity" evidence="1">
    <location>
        <begin position="91"/>
        <end position="108"/>
    </location>
</feature>
<feature type="region of interest" description="Disordered" evidence="1">
    <location>
        <begin position="85"/>
        <end position="109"/>
    </location>
</feature>
<dbReference type="Proteomes" id="UP000283269">
    <property type="component" value="Unassembled WGS sequence"/>
</dbReference>
<evidence type="ECO:0000256" key="1">
    <source>
        <dbReference type="SAM" id="MobiDB-lite"/>
    </source>
</evidence>
<protein>
    <submittedName>
        <fullName evidence="3">Uncharacterized protein</fullName>
    </submittedName>
</protein>
<dbReference type="OrthoDB" id="2565300at2759"/>
<dbReference type="InParanoid" id="A0A409XI94"/>
<feature type="signal peptide" evidence="2">
    <location>
        <begin position="1"/>
        <end position="21"/>
    </location>
</feature>
<dbReference type="AlphaFoldDB" id="A0A409XI94"/>
<gene>
    <name evidence="3" type="ORF">CVT25_014987</name>
</gene>
<feature type="chain" id="PRO_5019371387" evidence="2">
    <location>
        <begin position="22"/>
        <end position="187"/>
    </location>
</feature>
<proteinExistence type="predicted"/>
<name>A0A409XI94_PSICY</name>
<evidence type="ECO:0000313" key="4">
    <source>
        <dbReference type="Proteomes" id="UP000283269"/>
    </source>
</evidence>
<keyword evidence="4" id="KW-1185">Reference proteome</keyword>
<evidence type="ECO:0000256" key="2">
    <source>
        <dbReference type="SAM" id="SignalP"/>
    </source>
</evidence>
<reference evidence="3 4" key="1">
    <citation type="journal article" date="2018" name="Evol. Lett.">
        <title>Horizontal gene cluster transfer increased hallucinogenic mushroom diversity.</title>
        <authorList>
            <person name="Reynolds H.T."/>
            <person name="Vijayakumar V."/>
            <person name="Gluck-Thaler E."/>
            <person name="Korotkin H.B."/>
            <person name="Matheny P.B."/>
            <person name="Slot J.C."/>
        </authorList>
    </citation>
    <scope>NUCLEOTIDE SEQUENCE [LARGE SCALE GENOMIC DNA]</scope>
    <source>
        <strain evidence="3 4">2631</strain>
    </source>
</reference>
<evidence type="ECO:0000313" key="3">
    <source>
        <dbReference type="EMBL" id="PPQ90469.1"/>
    </source>
</evidence>
<organism evidence="3 4">
    <name type="scientific">Psilocybe cyanescens</name>
    <dbReference type="NCBI Taxonomy" id="93625"/>
    <lineage>
        <taxon>Eukaryota</taxon>
        <taxon>Fungi</taxon>
        <taxon>Dikarya</taxon>
        <taxon>Basidiomycota</taxon>
        <taxon>Agaricomycotina</taxon>
        <taxon>Agaricomycetes</taxon>
        <taxon>Agaricomycetidae</taxon>
        <taxon>Agaricales</taxon>
        <taxon>Agaricineae</taxon>
        <taxon>Strophariaceae</taxon>
        <taxon>Psilocybe</taxon>
    </lineage>
</organism>